<name>A0AC61DHF1_9FIRM</name>
<organism evidence="1 2">
    <name type="scientific">Sporanaerobium hydrogeniformans</name>
    <dbReference type="NCBI Taxonomy" id="3072179"/>
    <lineage>
        <taxon>Bacteria</taxon>
        <taxon>Bacillati</taxon>
        <taxon>Bacillota</taxon>
        <taxon>Clostridia</taxon>
        <taxon>Lachnospirales</taxon>
        <taxon>Lachnospiraceae</taxon>
        <taxon>Sporanaerobium</taxon>
    </lineage>
</organism>
<dbReference type="Proteomes" id="UP000224460">
    <property type="component" value="Unassembled WGS sequence"/>
</dbReference>
<accession>A0AC61DHF1</accession>
<evidence type="ECO:0000313" key="1">
    <source>
        <dbReference type="EMBL" id="PHV72021.1"/>
    </source>
</evidence>
<gene>
    <name evidence="1" type="ORF">CS063_00660</name>
</gene>
<sequence>MDIVQVLQEELKIKKGQVENTIKLIQEGNTIPFIARYRKELTGGLNDEVLRQFGERFAYLQNLEARKEQVTKSIEEQGKMTEELKAAIEKATTATEVEDLYLPYRPKKRTRATIAKEKGLEELARAIRNQKEKHIEALAESFIAEEKGVSTVEEALAGAKDILAEEISDEASLRGAIRKFTFQKGLLVSKAKDEKEKTVYDMYYDYSEKLSTIPGHRILAINRGEKEKALSVKIEAPIDEILTYMDKKVIYKESTTRALLEEVLQDSYKRLIAPAVERDIRSELSEKAEEGALEVFKKNLYQLLMQAPIKGHNVMGVDPAYRTGCKIAVVDSTGKKLAKTVVFPTPPQNKTEEAKETLKKLIEGYNVDLLSIGNGTASRETEKFVAEMLKEIPRPIHYVIVNEAGASVYSASKLATEEFPHDDVGVRSAVSIARRLQDPLAELVKIDPKAIGVGQYQHDMNQKRLEESLGGVVEGAVNEVGVDINTASASLLQYVAGIKKTVSQNIVAYREEVGKFSSRAEIKKVKGLGPKVFEQCAGFLRITDGKNFLDATGVHPESYEVAKSLIEKCGYTKEDLKKRQFTGISQKIDDVEKLAKELDTGVPTLQDIIKELEKPGRDPREDMPKPILHSEVLEMKDLKVGMKLKGTVRNIVDFGAFVDIGVHQDGLVHLSQMSHKFIKHPLEVVKVGDIVEVSILSVDMEKNKIALSMKQ</sequence>
<evidence type="ECO:0000313" key="2">
    <source>
        <dbReference type="Proteomes" id="UP000224460"/>
    </source>
</evidence>
<protein>
    <submittedName>
        <fullName evidence="1">RNA-binding transcriptional accessory protein</fullName>
    </submittedName>
</protein>
<keyword evidence="2" id="KW-1185">Reference proteome</keyword>
<proteinExistence type="predicted"/>
<comment type="caution">
    <text evidence="1">The sequence shown here is derived from an EMBL/GenBank/DDBJ whole genome shotgun (WGS) entry which is preliminary data.</text>
</comment>
<dbReference type="EMBL" id="PEDL01000001">
    <property type="protein sequence ID" value="PHV72021.1"/>
    <property type="molecule type" value="Genomic_DNA"/>
</dbReference>
<reference evidence="1" key="1">
    <citation type="submission" date="2017-10" db="EMBL/GenBank/DDBJ databases">
        <title>Genome sequence of cellulolytic Lachnospiraceae bacterium XHS1971 isolated from hotspring sediment.</title>
        <authorList>
            <person name="Vasudevan G."/>
            <person name="Joshi A.J."/>
            <person name="Hivarkar S."/>
            <person name="Lanjekar V.B."/>
            <person name="Dhakephalkar P.K."/>
            <person name="Dagar S."/>
        </authorList>
    </citation>
    <scope>NUCLEOTIDE SEQUENCE</scope>
    <source>
        <strain evidence="1">XHS1971</strain>
    </source>
</reference>